<accession>A0A934W4D6</accession>
<organism evidence="1 2">
    <name type="scientific">Lacisediminihabitans changchengi</name>
    <dbReference type="NCBI Taxonomy" id="2787634"/>
    <lineage>
        <taxon>Bacteria</taxon>
        <taxon>Bacillati</taxon>
        <taxon>Actinomycetota</taxon>
        <taxon>Actinomycetes</taxon>
        <taxon>Micrococcales</taxon>
        <taxon>Microbacteriaceae</taxon>
        <taxon>Lacisediminihabitans</taxon>
    </lineage>
</organism>
<keyword evidence="2" id="KW-1185">Reference proteome</keyword>
<reference evidence="1" key="1">
    <citation type="submission" date="2021-01" db="EMBL/GenBank/DDBJ databases">
        <title>Lacisediminihabitans sp. nov. strain G11-30, isolated from Antarctic Soil.</title>
        <authorList>
            <person name="Li J."/>
        </authorList>
    </citation>
    <scope>NUCLEOTIDE SEQUENCE</scope>
    <source>
        <strain evidence="1">G11-30</strain>
    </source>
</reference>
<evidence type="ECO:0000313" key="1">
    <source>
        <dbReference type="EMBL" id="MBK4347385.1"/>
    </source>
</evidence>
<gene>
    <name evidence="1" type="ORF">IV501_07045</name>
</gene>
<protein>
    <submittedName>
        <fullName evidence="1">Uncharacterized protein</fullName>
    </submittedName>
</protein>
<dbReference type="AlphaFoldDB" id="A0A934W4D6"/>
<dbReference type="EMBL" id="JAEPES010000002">
    <property type="protein sequence ID" value="MBK4347385.1"/>
    <property type="molecule type" value="Genomic_DNA"/>
</dbReference>
<dbReference type="Proteomes" id="UP000636458">
    <property type="component" value="Unassembled WGS sequence"/>
</dbReference>
<evidence type="ECO:0000313" key="2">
    <source>
        <dbReference type="Proteomes" id="UP000636458"/>
    </source>
</evidence>
<proteinExistence type="predicted"/>
<dbReference type="RefSeq" id="WP_200555740.1">
    <property type="nucleotide sequence ID" value="NZ_JAEPES010000002.1"/>
</dbReference>
<name>A0A934W4D6_9MICO</name>
<comment type="caution">
    <text evidence="1">The sequence shown here is derived from an EMBL/GenBank/DDBJ whole genome shotgun (WGS) entry which is preliminary data.</text>
</comment>
<sequence length="98" mass="10883">MTGPRSPYSDPAYSVPFSIDRDVGPRRYLLTNRSREPLNGVTLSLLGAGVMPASAPSMIQPGESLEVTISARDIARSTVLVVRWFRPNGEEYLWRVSF</sequence>